<dbReference type="CDD" id="cd00761">
    <property type="entry name" value="Glyco_tranf_GTA_type"/>
    <property type="match status" value="1"/>
</dbReference>
<dbReference type="Gene3D" id="3.90.550.10">
    <property type="entry name" value="Spore Coat Polysaccharide Biosynthesis Protein SpsA, Chain A"/>
    <property type="match status" value="1"/>
</dbReference>
<organism evidence="1">
    <name type="scientific">marine sediment metagenome</name>
    <dbReference type="NCBI Taxonomy" id="412755"/>
    <lineage>
        <taxon>unclassified sequences</taxon>
        <taxon>metagenomes</taxon>
        <taxon>ecological metagenomes</taxon>
    </lineage>
</organism>
<accession>A0A0F9A036</accession>
<dbReference type="SUPFAM" id="SSF53448">
    <property type="entry name" value="Nucleotide-diphospho-sugar transferases"/>
    <property type="match status" value="1"/>
</dbReference>
<sequence>MTEETAVDEPRAQRVFIAIPAIADIAPEVVENLCSMFFSMGRRTPGYDFFLKIVPRKEQYRARNNLVNMAMGVSADWILFLDDDMVVPDDLFARLVAHDKDVCGALYFQRGGQYFPVMMKRTEAK</sequence>
<feature type="non-terminal residue" evidence="1">
    <location>
        <position position="125"/>
    </location>
</feature>
<dbReference type="InterPro" id="IPR029044">
    <property type="entry name" value="Nucleotide-diphossugar_trans"/>
</dbReference>
<proteinExistence type="predicted"/>
<name>A0A0F9A036_9ZZZZ</name>
<dbReference type="EMBL" id="LAZR01048650">
    <property type="protein sequence ID" value="KKK91440.1"/>
    <property type="molecule type" value="Genomic_DNA"/>
</dbReference>
<evidence type="ECO:0000313" key="1">
    <source>
        <dbReference type="EMBL" id="KKK91440.1"/>
    </source>
</evidence>
<dbReference type="AlphaFoldDB" id="A0A0F9A036"/>
<dbReference type="Pfam" id="PF03452">
    <property type="entry name" value="Anp1"/>
    <property type="match status" value="1"/>
</dbReference>
<gene>
    <name evidence="1" type="ORF">LCGC14_2712990</name>
</gene>
<comment type="caution">
    <text evidence="1">The sequence shown here is derived from an EMBL/GenBank/DDBJ whole genome shotgun (WGS) entry which is preliminary data.</text>
</comment>
<reference evidence="1" key="1">
    <citation type="journal article" date="2015" name="Nature">
        <title>Complex archaea that bridge the gap between prokaryotes and eukaryotes.</title>
        <authorList>
            <person name="Spang A."/>
            <person name="Saw J.H."/>
            <person name="Jorgensen S.L."/>
            <person name="Zaremba-Niedzwiedzka K."/>
            <person name="Martijn J."/>
            <person name="Lind A.E."/>
            <person name="van Eijk R."/>
            <person name="Schleper C."/>
            <person name="Guy L."/>
            <person name="Ettema T.J."/>
        </authorList>
    </citation>
    <scope>NUCLEOTIDE SEQUENCE</scope>
</reference>
<protein>
    <recommendedName>
        <fullName evidence="2">Glycosyltransferase 2-like domain-containing protein</fullName>
    </recommendedName>
</protein>
<evidence type="ECO:0008006" key="2">
    <source>
        <dbReference type="Google" id="ProtNLM"/>
    </source>
</evidence>